<dbReference type="InterPro" id="IPR016181">
    <property type="entry name" value="Acyl_CoA_acyltransferase"/>
</dbReference>
<dbReference type="GO" id="GO:0016747">
    <property type="term" value="F:acyltransferase activity, transferring groups other than amino-acyl groups"/>
    <property type="evidence" value="ECO:0007669"/>
    <property type="project" value="InterPro"/>
</dbReference>
<dbReference type="Pfam" id="PF00583">
    <property type="entry name" value="Acetyltransf_1"/>
    <property type="match status" value="1"/>
</dbReference>
<name>A0A174MWZ0_9FIRM</name>
<accession>A0A174MWZ0</accession>
<protein>
    <submittedName>
        <fullName evidence="2">N-acetyltransferase GCN5</fullName>
    </submittedName>
</protein>
<dbReference type="EMBL" id="CYZE01000029">
    <property type="protein sequence ID" value="CUP40853.1"/>
    <property type="molecule type" value="Genomic_DNA"/>
</dbReference>
<evidence type="ECO:0000313" key="3">
    <source>
        <dbReference type="Proteomes" id="UP000095651"/>
    </source>
</evidence>
<evidence type="ECO:0000259" key="1">
    <source>
        <dbReference type="PROSITE" id="PS51186"/>
    </source>
</evidence>
<dbReference type="Gene3D" id="3.40.630.30">
    <property type="match status" value="1"/>
</dbReference>
<dbReference type="RefSeq" id="WP_055660573.1">
    <property type="nucleotide sequence ID" value="NZ_CABIXC010000029.1"/>
</dbReference>
<gene>
    <name evidence="2" type="ORF">ERS852407_05850</name>
</gene>
<dbReference type="CDD" id="cd04301">
    <property type="entry name" value="NAT_SF"/>
    <property type="match status" value="1"/>
</dbReference>
<sequence>MNSEHITLRPITRKDYPFIEDIIRKTWKYDALSSNPKDAKHMARLYLRSCLLRATFSCVAAVDGKVLGVILAGSKKSVPKFALRRTLAQLWSIALLFTTKTGRGIGKFFSTFDRTDEELLKNAGNAFDAEICFFAVDESTRGTGIGKMLFAQALDYLEQEGTKTLYLFTDSSCTYQFYEKRGMQRLGEKTVEFSPHTDYRLNMFIYGLELQAAS</sequence>
<reference evidence="2 3" key="1">
    <citation type="submission" date="2015-09" db="EMBL/GenBank/DDBJ databases">
        <authorList>
            <consortium name="Pathogen Informatics"/>
        </authorList>
    </citation>
    <scope>NUCLEOTIDE SEQUENCE [LARGE SCALE GENOMIC DNA]</scope>
    <source>
        <strain evidence="2 3">2789STDY5608850</strain>
    </source>
</reference>
<dbReference type="Proteomes" id="UP000095651">
    <property type="component" value="Unassembled WGS sequence"/>
</dbReference>
<keyword evidence="2" id="KW-0808">Transferase</keyword>
<feature type="domain" description="N-acetyltransferase" evidence="1">
    <location>
        <begin position="6"/>
        <end position="211"/>
    </location>
</feature>
<dbReference type="AlphaFoldDB" id="A0A174MWZ0"/>
<dbReference type="PROSITE" id="PS51186">
    <property type="entry name" value="GNAT"/>
    <property type="match status" value="1"/>
</dbReference>
<evidence type="ECO:0000313" key="2">
    <source>
        <dbReference type="EMBL" id="CUP40853.1"/>
    </source>
</evidence>
<proteinExistence type="predicted"/>
<organism evidence="2 3">
    <name type="scientific">Hungatella hathewayi</name>
    <dbReference type="NCBI Taxonomy" id="154046"/>
    <lineage>
        <taxon>Bacteria</taxon>
        <taxon>Bacillati</taxon>
        <taxon>Bacillota</taxon>
        <taxon>Clostridia</taxon>
        <taxon>Lachnospirales</taxon>
        <taxon>Lachnospiraceae</taxon>
        <taxon>Hungatella</taxon>
    </lineage>
</organism>
<dbReference type="SUPFAM" id="SSF55729">
    <property type="entry name" value="Acyl-CoA N-acyltransferases (Nat)"/>
    <property type="match status" value="1"/>
</dbReference>
<dbReference type="InterPro" id="IPR000182">
    <property type="entry name" value="GNAT_dom"/>
</dbReference>